<comment type="caution">
    <text evidence="1">The sequence shown here is derived from an EMBL/GenBank/DDBJ whole genome shotgun (WGS) entry which is preliminary data.</text>
</comment>
<dbReference type="Proteomes" id="UP000004410">
    <property type="component" value="Unassembled WGS sequence"/>
</dbReference>
<reference evidence="1 2" key="1">
    <citation type="submission" date="2007-04" db="EMBL/GenBank/DDBJ databases">
        <authorList>
            <person name="Fulton L."/>
            <person name="Clifton S."/>
            <person name="Fulton B."/>
            <person name="Xu J."/>
            <person name="Minx P."/>
            <person name="Pepin K.H."/>
            <person name="Johnson M."/>
            <person name="Thiruvilangam P."/>
            <person name="Bhonagiri V."/>
            <person name="Nash W.E."/>
            <person name="Mardis E.R."/>
            <person name="Wilson R.K."/>
        </authorList>
    </citation>
    <scope>NUCLEOTIDE SEQUENCE [LARGE SCALE GENOMIC DNA]</scope>
    <source>
        <strain evidence="1 2">ATCC 29149</strain>
    </source>
</reference>
<dbReference type="AlphaFoldDB" id="A7AXR1"/>
<dbReference type="EMBL" id="AAYG02000001">
    <property type="protein sequence ID" value="EDN79562.1"/>
    <property type="molecule type" value="Genomic_DNA"/>
</dbReference>
<protein>
    <submittedName>
        <fullName evidence="1">Uncharacterized protein</fullName>
    </submittedName>
</protein>
<sequence length="209" mass="24993">MIKNKCSEWYILSIYVTIKEKGFYIMGNYRIQTQDFYFGACMFSFFKHNSDTTPSIIESTDEIQVIKMTTNTSEDFYIIMKYTKNCQNRKTIYKSWTFPITDKDREMIKKYHDICENIYFFFVCGESSISGKPKKLENGDFYVEEIKSGEIAIYRYCDYLKVKNKTNITINIYKSREHYFSLHTEKSRDNIIKSKRNNIEKKISDIVII</sequence>
<evidence type="ECO:0000313" key="2">
    <source>
        <dbReference type="Proteomes" id="UP000004410"/>
    </source>
</evidence>
<gene>
    <name evidence="1" type="ORF">RUMGNA_00073</name>
</gene>
<organism evidence="1 2">
    <name type="scientific">Mediterraneibacter gnavus (strain ATCC 29149 / DSM 114966 / JCM 6515 / VPI C7-9)</name>
    <name type="common">Ruminococcus gnavus</name>
    <dbReference type="NCBI Taxonomy" id="411470"/>
    <lineage>
        <taxon>Bacteria</taxon>
        <taxon>Bacillati</taxon>
        <taxon>Bacillota</taxon>
        <taxon>Clostridia</taxon>
        <taxon>Lachnospirales</taxon>
        <taxon>Lachnospiraceae</taxon>
        <taxon>Mediterraneibacter</taxon>
    </lineage>
</organism>
<dbReference type="PaxDb" id="411470-RUMGNA_00073"/>
<name>A7AXR1_MEDG7</name>
<proteinExistence type="predicted"/>
<evidence type="ECO:0000313" key="1">
    <source>
        <dbReference type="EMBL" id="EDN79562.1"/>
    </source>
</evidence>
<reference evidence="1 2" key="2">
    <citation type="submission" date="2007-06" db="EMBL/GenBank/DDBJ databases">
        <title>Draft genome sequence of Ruminococcus gnavus (ATCC 29149).</title>
        <authorList>
            <person name="Sudarsanam P."/>
            <person name="Ley R."/>
            <person name="Guruge J."/>
            <person name="Turnbaugh P.J."/>
            <person name="Mahowald M."/>
            <person name="Liep D."/>
            <person name="Gordon J."/>
        </authorList>
    </citation>
    <scope>NUCLEOTIDE SEQUENCE [LARGE SCALE GENOMIC DNA]</scope>
    <source>
        <strain evidence="1 2">ATCC 29149</strain>
    </source>
</reference>
<accession>A7AXR1</accession>